<keyword evidence="1" id="KW-1133">Transmembrane helix</keyword>
<proteinExistence type="predicted"/>
<keyword evidence="3" id="KW-1185">Reference proteome</keyword>
<evidence type="ECO:0000313" key="2">
    <source>
        <dbReference type="EMBL" id="KAK7332574.1"/>
    </source>
</evidence>
<keyword evidence="1" id="KW-0812">Transmembrane</keyword>
<dbReference type="EMBL" id="JAYMYR010000011">
    <property type="protein sequence ID" value="KAK7332574.1"/>
    <property type="molecule type" value="Genomic_DNA"/>
</dbReference>
<organism evidence="2 3">
    <name type="scientific">Phaseolus coccineus</name>
    <name type="common">Scarlet runner bean</name>
    <name type="synonym">Phaseolus multiflorus</name>
    <dbReference type="NCBI Taxonomy" id="3886"/>
    <lineage>
        <taxon>Eukaryota</taxon>
        <taxon>Viridiplantae</taxon>
        <taxon>Streptophyta</taxon>
        <taxon>Embryophyta</taxon>
        <taxon>Tracheophyta</taxon>
        <taxon>Spermatophyta</taxon>
        <taxon>Magnoliopsida</taxon>
        <taxon>eudicotyledons</taxon>
        <taxon>Gunneridae</taxon>
        <taxon>Pentapetalae</taxon>
        <taxon>rosids</taxon>
        <taxon>fabids</taxon>
        <taxon>Fabales</taxon>
        <taxon>Fabaceae</taxon>
        <taxon>Papilionoideae</taxon>
        <taxon>50 kb inversion clade</taxon>
        <taxon>NPAAA clade</taxon>
        <taxon>indigoferoid/millettioid clade</taxon>
        <taxon>Phaseoleae</taxon>
        <taxon>Phaseolus</taxon>
    </lineage>
</organism>
<protein>
    <submittedName>
        <fullName evidence="2">Uncharacterized protein</fullName>
    </submittedName>
</protein>
<evidence type="ECO:0000313" key="3">
    <source>
        <dbReference type="Proteomes" id="UP001374584"/>
    </source>
</evidence>
<accession>A0AAN9LE57</accession>
<feature type="transmembrane region" description="Helical" evidence="1">
    <location>
        <begin position="18"/>
        <end position="36"/>
    </location>
</feature>
<sequence length="70" mass="7963">MLLHLIAVLNIRVLMSLYYYYCMLGLIFVLTSPVCFKRLILEGFLLQSTSCSKEVFLIMVVSGEEAALQL</sequence>
<evidence type="ECO:0000256" key="1">
    <source>
        <dbReference type="SAM" id="Phobius"/>
    </source>
</evidence>
<dbReference type="AlphaFoldDB" id="A0AAN9LE57"/>
<name>A0AAN9LE57_PHACN</name>
<comment type="caution">
    <text evidence="2">The sequence shown here is derived from an EMBL/GenBank/DDBJ whole genome shotgun (WGS) entry which is preliminary data.</text>
</comment>
<gene>
    <name evidence="2" type="ORF">VNO80_29327</name>
</gene>
<keyword evidence="1" id="KW-0472">Membrane</keyword>
<reference evidence="2 3" key="1">
    <citation type="submission" date="2024-01" db="EMBL/GenBank/DDBJ databases">
        <title>The genomes of 5 underutilized Papilionoideae crops provide insights into root nodulation and disease resistanc.</title>
        <authorList>
            <person name="Jiang F."/>
        </authorList>
    </citation>
    <scope>NUCLEOTIDE SEQUENCE [LARGE SCALE GENOMIC DNA]</scope>
    <source>
        <strain evidence="2">JINMINGXINNONG_FW02</strain>
        <tissue evidence="2">Leaves</tissue>
    </source>
</reference>
<dbReference type="Proteomes" id="UP001374584">
    <property type="component" value="Unassembled WGS sequence"/>
</dbReference>